<dbReference type="Pfam" id="PF00076">
    <property type="entry name" value="RRM_1"/>
    <property type="match status" value="2"/>
</dbReference>
<evidence type="ECO:0000259" key="6">
    <source>
        <dbReference type="PROSITE" id="PS50102"/>
    </source>
</evidence>
<keyword evidence="2" id="KW-0963">Cytoplasm</keyword>
<dbReference type="Gene3D" id="3.30.70.330">
    <property type="match status" value="2"/>
</dbReference>
<evidence type="ECO:0000256" key="5">
    <source>
        <dbReference type="PROSITE-ProRule" id="PRU00176"/>
    </source>
</evidence>
<evidence type="ECO:0000256" key="1">
    <source>
        <dbReference type="ARBA" id="ARBA00004496"/>
    </source>
</evidence>
<dbReference type="InterPro" id="IPR000504">
    <property type="entry name" value="RRM_dom"/>
</dbReference>
<dbReference type="EMBL" id="CALNXK010000034">
    <property type="protein sequence ID" value="CAH3120387.1"/>
    <property type="molecule type" value="Genomic_DNA"/>
</dbReference>
<dbReference type="PANTHER" id="PTHR48032">
    <property type="entry name" value="RNA-BINDING PROTEIN MUSASHI HOMOLOG RBP6"/>
    <property type="match status" value="1"/>
</dbReference>
<evidence type="ECO:0000256" key="3">
    <source>
        <dbReference type="ARBA" id="ARBA00022737"/>
    </source>
</evidence>
<keyword evidence="3" id="KW-0677">Repeat</keyword>
<dbReference type="SMART" id="SM00360">
    <property type="entry name" value="RRM"/>
    <property type="match status" value="2"/>
</dbReference>
<name>A0ABN8NTF1_9CNID</name>
<evidence type="ECO:0000256" key="2">
    <source>
        <dbReference type="ARBA" id="ARBA00022490"/>
    </source>
</evidence>
<dbReference type="InterPro" id="IPR012677">
    <property type="entry name" value="Nucleotide-bd_a/b_plait_sf"/>
</dbReference>
<comment type="subcellular location">
    <subcellularLocation>
        <location evidence="1">Cytoplasm</location>
    </subcellularLocation>
</comment>
<feature type="domain" description="RRM" evidence="6">
    <location>
        <begin position="176"/>
        <end position="253"/>
    </location>
</feature>
<accession>A0ABN8NTF1</accession>
<evidence type="ECO:0000256" key="4">
    <source>
        <dbReference type="ARBA" id="ARBA00022884"/>
    </source>
</evidence>
<gene>
    <name evidence="7" type="ORF">PLOB_00027879</name>
</gene>
<comment type="caution">
    <text evidence="7">The sequence shown here is derived from an EMBL/GenBank/DDBJ whole genome shotgun (WGS) entry which is preliminary data.</text>
</comment>
<dbReference type="InterPro" id="IPR035979">
    <property type="entry name" value="RBD_domain_sf"/>
</dbReference>
<protein>
    <recommendedName>
        <fullName evidence="6">RRM domain-containing protein</fullName>
    </recommendedName>
</protein>
<sequence>MEADSQQPSGASKVDLQNDPGKMFVGGLSWETTAEGLQAYFSKYGDLKECLVMRDPNTKQSRGFGFVTFEDPASVDSVLKAGPHELDHKKIDPKIAVPKRPQPKRARVLNIMSCSAARSKDQEFANCLLDNNAKATFDLNEPAYFKRCPSSVETSSNVSGLHAVKASILSMVTRTKKIFVGGVSASTTEDDLTNYFKKFGTVTESKLMFDKVTNRHRGFGFVTFQNEDEADSACEEQFHVINDKKTEVKKAQPREVMQSLQGGRGRAGRGMAGRGFLYPFAPGFPRGFPPSGFGPGFGNFPFAAGYSQAAAAAAFAVQNRQVRGKGRGFMGNFPGMLGFPGYHTGFVNPGDQRRSAGGSQYYADYANINTQGPRHNRPPDIPQVAHAMQDYADYSGGMNYHQQFGPPPPSPVSRAFATAATSPGPVQDLHVSSYINSAANTAADGLGYTATSPQPTGFGHTMAVSQYPFQ</sequence>
<evidence type="ECO:0000313" key="7">
    <source>
        <dbReference type="EMBL" id="CAH3120387.1"/>
    </source>
</evidence>
<dbReference type="SUPFAM" id="SSF54928">
    <property type="entry name" value="RNA-binding domain, RBD"/>
    <property type="match status" value="2"/>
</dbReference>
<organism evidence="7 8">
    <name type="scientific">Porites lobata</name>
    <dbReference type="NCBI Taxonomy" id="104759"/>
    <lineage>
        <taxon>Eukaryota</taxon>
        <taxon>Metazoa</taxon>
        <taxon>Cnidaria</taxon>
        <taxon>Anthozoa</taxon>
        <taxon>Hexacorallia</taxon>
        <taxon>Scleractinia</taxon>
        <taxon>Fungiina</taxon>
        <taxon>Poritidae</taxon>
        <taxon>Porites</taxon>
    </lineage>
</organism>
<proteinExistence type="predicted"/>
<reference evidence="7 8" key="1">
    <citation type="submission" date="2022-05" db="EMBL/GenBank/DDBJ databases">
        <authorList>
            <consortium name="Genoscope - CEA"/>
            <person name="William W."/>
        </authorList>
    </citation>
    <scope>NUCLEOTIDE SEQUENCE [LARGE SCALE GENOMIC DNA]</scope>
</reference>
<dbReference type="PANTHER" id="PTHR48032:SF18">
    <property type="entry name" value="RRM DOMAIN-CONTAINING PROTEIN"/>
    <property type="match status" value="1"/>
</dbReference>
<keyword evidence="4 5" id="KW-0694">RNA-binding</keyword>
<feature type="domain" description="RRM" evidence="6">
    <location>
        <begin position="21"/>
        <end position="102"/>
    </location>
</feature>
<evidence type="ECO:0000313" key="8">
    <source>
        <dbReference type="Proteomes" id="UP001159405"/>
    </source>
</evidence>
<dbReference type="Proteomes" id="UP001159405">
    <property type="component" value="Unassembled WGS sequence"/>
</dbReference>
<dbReference type="PROSITE" id="PS50102">
    <property type="entry name" value="RRM"/>
    <property type="match status" value="2"/>
</dbReference>
<keyword evidence="8" id="KW-1185">Reference proteome</keyword>